<accession>A0A8C7E2T7</accession>
<dbReference type="AlphaFoldDB" id="A0A8C7E2T7"/>
<evidence type="ECO:0008006" key="4">
    <source>
        <dbReference type="Google" id="ProtNLM"/>
    </source>
</evidence>
<evidence type="ECO:0000256" key="1">
    <source>
        <dbReference type="SAM" id="MobiDB-lite"/>
    </source>
</evidence>
<dbReference type="PANTHER" id="PTHR13594">
    <property type="entry name" value="CENTRIOLAR COILED-COIL PROTEIN OF 110 KDA"/>
    <property type="match status" value="1"/>
</dbReference>
<dbReference type="GO" id="GO:0005814">
    <property type="term" value="C:centriole"/>
    <property type="evidence" value="ECO:0007669"/>
    <property type="project" value="InterPro"/>
</dbReference>
<protein>
    <recommendedName>
        <fullName evidence="4">Centriolar coiled-coil protein of 110 kDa-like</fullName>
    </recommendedName>
</protein>
<dbReference type="PANTHER" id="PTHR13594:SF1">
    <property type="entry name" value="CENTRIOLAR COILED-COIL PROTEIN OF 110 KDA"/>
    <property type="match status" value="1"/>
</dbReference>
<dbReference type="GO" id="GO:0032465">
    <property type="term" value="P:regulation of cytokinesis"/>
    <property type="evidence" value="ECO:0007669"/>
    <property type="project" value="InterPro"/>
</dbReference>
<dbReference type="GO" id="GO:1903723">
    <property type="term" value="P:negative regulation of centriole elongation"/>
    <property type="evidence" value="ECO:0007669"/>
    <property type="project" value="TreeGrafter"/>
</dbReference>
<reference evidence="2" key="2">
    <citation type="submission" date="2025-09" db="UniProtKB">
        <authorList>
            <consortium name="Ensembl"/>
        </authorList>
    </citation>
    <scope>IDENTIFICATION</scope>
</reference>
<name>A0A8C7E2T7_NAJNA</name>
<feature type="compositionally biased region" description="Basic and acidic residues" evidence="1">
    <location>
        <begin position="149"/>
        <end position="160"/>
    </location>
</feature>
<dbReference type="GO" id="GO:0032053">
    <property type="term" value="P:ciliary basal body organization"/>
    <property type="evidence" value="ECO:0007669"/>
    <property type="project" value="TreeGrafter"/>
</dbReference>
<dbReference type="OrthoDB" id="10028852at2759"/>
<evidence type="ECO:0000313" key="3">
    <source>
        <dbReference type="Proteomes" id="UP000694559"/>
    </source>
</evidence>
<reference evidence="2" key="1">
    <citation type="submission" date="2025-08" db="UniProtKB">
        <authorList>
            <consortium name="Ensembl"/>
        </authorList>
    </citation>
    <scope>IDENTIFICATION</scope>
</reference>
<proteinExistence type="predicted"/>
<organism evidence="2 3">
    <name type="scientific">Naja naja</name>
    <name type="common">Indian cobra</name>
    <dbReference type="NCBI Taxonomy" id="35670"/>
    <lineage>
        <taxon>Eukaryota</taxon>
        <taxon>Metazoa</taxon>
        <taxon>Chordata</taxon>
        <taxon>Craniata</taxon>
        <taxon>Vertebrata</taxon>
        <taxon>Euteleostomi</taxon>
        <taxon>Lepidosauria</taxon>
        <taxon>Squamata</taxon>
        <taxon>Bifurcata</taxon>
        <taxon>Unidentata</taxon>
        <taxon>Episquamata</taxon>
        <taxon>Toxicofera</taxon>
        <taxon>Serpentes</taxon>
        <taxon>Colubroidea</taxon>
        <taxon>Elapidae</taxon>
        <taxon>Elapinae</taxon>
        <taxon>Naja</taxon>
    </lineage>
</organism>
<dbReference type="GO" id="GO:0007099">
    <property type="term" value="P:centriole replication"/>
    <property type="evidence" value="ECO:0007669"/>
    <property type="project" value="InterPro"/>
</dbReference>
<dbReference type="Ensembl" id="ENSNNAT00000020623.1">
    <property type="protein sequence ID" value="ENSNNAP00000019648.1"/>
    <property type="gene ID" value="ENSNNAG00000013100.1"/>
</dbReference>
<feature type="compositionally biased region" description="Polar residues" evidence="1">
    <location>
        <begin position="126"/>
        <end position="143"/>
    </location>
</feature>
<feature type="region of interest" description="Disordered" evidence="1">
    <location>
        <begin position="126"/>
        <end position="183"/>
    </location>
</feature>
<dbReference type="OMA" id="QNTPVHR"/>
<feature type="compositionally biased region" description="Basic residues" evidence="1">
    <location>
        <begin position="173"/>
        <end position="183"/>
    </location>
</feature>
<dbReference type="GeneTree" id="ENSGT00390000004090"/>
<dbReference type="InterPro" id="IPR033207">
    <property type="entry name" value="CCP110"/>
</dbReference>
<keyword evidence="3" id="KW-1185">Reference proteome</keyword>
<dbReference type="Proteomes" id="UP000694559">
    <property type="component" value="Unplaced"/>
</dbReference>
<evidence type="ECO:0000313" key="2">
    <source>
        <dbReference type="Ensembl" id="ENSNNAP00000019648.1"/>
    </source>
</evidence>
<sequence>MEFIKTFQSEALSKRGNLPTQDANLQERVVAQLQAALYDIHDIFFKMEASERMSILRQDREIRKEKMLRQLDKAKSPRDKVALSTATQKSLDRKKYIKAAEMGIPNKKTLGKQKIFENRVLQPSQGQNAPIQRLLSRQGTSKASVKGAEQNRKKPSDHRVPSKAFSGVSAGRIPRKKPNVATT</sequence>